<gene>
    <name evidence="2" type="ORF">MTTB_14840</name>
</gene>
<organism evidence="2 3">
    <name type="scientific">Methanothermobacter tenebrarum</name>
    <dbReference type="NCBI Taxonomy" id="680118"/>
    <lineage>
        <taxon>Archaea</taxon>
        <taxon>Methanobacteriati</taxon>
        <taxon>Methanobacteriota</taxon>
        <taxon>Methanomada group</taxon>
        <taxon>Methanobacteria</taxon>
        <taxon>Methanobacteriales</taxon>
        <taxon>Methanobacteriaceae</taxon>
        <taxon>Methanothermobacter</taxon>
    </lineage>
</organism>
<dbReference type="RefSeq" id="WP_248564404.1">
    <property type="nucleotide sequence ID" value="NZ_AP025698.1"/>
</dbReference>
<protein>
    <recommendedName>
        <fullName evidence="4">DUF2104 domain-containing protein</fullName>
    </recommendedName>
</protein>
<reference evidence="2 3" key="1">
    <citation type="submission" date="2022-04" db="EMBL/GenBank/DDBJ databases">
        <title>Complete genome of Methanothermobacter tenebrarum strain RMAS.</title>
        <authorList>
            <person name="Nakamura K."/>
            <person name="Oshima K."/>
            <person name="Hattori M."/>
            <person name="Kamagata Y."/>
            <person name="Takamizawa K."/>
        </authorList>
    </citation>
    <scope>NUCLEOTIDE SEQUENCE [LARGE SCALE GENOMIC DNA]</scope>
    <source>
        <strain evidence="2 3">RMAS</strain>
    </source>
</reference>
<evidence type="ECO:0000313" key="3">
    <source>
        <dbReference type="Proteomes" id="UP000831817"/>
    </source>
</evidence>
<sequence length="92" mass="10232">MPYFTYLPHLVMFAIGLLIGLEVSYKWHGEPFVKKRIEPIPLIVALIGGGLMIIYAPLGLFLIGFVIGMRPGYGVYESIIGILLALILWVTL</sequence>
<dbReference type="GeneID" id="71966016"/>
<dbReference type="Pfam" id="PF09877">
    <property type="entry name" value="EhaL"/>
    <property type="match status" value="1"/>
</dbReference>
<keyword evidence="3" id="KW-1185">Reference proteome</keyword>
<dbReference type="EMBL" id="AP025698">
    <property type="protein sequence ID" value="BDH80105.1"/>
    <property type="molecule type" value="Genomic_DNA"/>
</dbReference>
<keyword evidence="1" id="KW-0812">Transmembrane</keyword>
<feature type="transmembrane region" description="Helical" evidence="1">
    <location>
        <begin position="73"/>
        <end position="91"/>
    </location>
</feature>
<accession>A0ABN6PCZ3</accession>
<keyword evidence="1" id="KW-0472">Membrane</keyword>
<feature type="transmembrane region" description="Helical" evidence="1">
    <location>
        <begin position="40"/>
        <end position="67"/>
    </location>
</feature>
<evidence type="ECO:0000313" key="2">
    <source>
        <dbReference type="EMBL" id="BDH80105.1"/>
    </source>
</evidence>
<dbReference type="Proteomes" id="UP000831817">
    <property type="component" value="Chromosome"/>
</dbReference>
<keyword evidence="1" id="KW-1133">Transmembrane helix</keyword>
<name>A0ABN6PCZ3_9EURY</name>
<proteinExistence type="predicted"/>
<evidence type="ECO:0000256" key="1">
    <source>
        <dbReference type="SAM" id="Phobius"/>
    </source>
</evidence>
<evidence type="ECO:0008006" key="4">
    <source>
        <dbReference type="Google" id="ProtNLM"/>
    </source>
</evidence>
<dbReference type="InterPro" id="IPR019211">
    <property type="entry name" value="EhaL"/>
</dbReference>
<feature type="transmembrane region" description="Helical" evidence="1">
    <location>
        <begin position="6"/>
        <end position="28"/>
    </location>
</feature>